<protein>
    <submittedName>
        <fullName evidence="6">Transcriptional regulator, TetR family</fullName>
    </submittedName>
</protein>
<dbReference type="eggNOG" id="COG1309">
    <property type="taxonomic scope" value="Bacteria"/>
</dbReference>
<gene>
    <name evidence="6" type="ORF">D187_005733</name>
</gene>
<name>S9PLG8_CYSF2</name>
<dbReference type="Gene3D" id="1.10.357.10">
    <property type="entry name" value="Tetracycline Repressor, domain 2"/>
    <property type="match status" value="1"/>
</dbReference>
<organism evidence="6 7">
    <name type="scientific">Cystobacter fuscus (strain ATCC 25194 / DSM 2262 / NBRC 100088 / M29)</name>
    <dbReference type="NCBI Taxonomy" id="1242864"/>
    <lineage>
        <taxon>Bacteria</taxon>
        <taxon>Pseudomonadati</taxon>
        <taxon>Myxococcota</taxon>
        <taxon>Myxococcia</taxon>
        <taxon>Myxococcales</taxon>
        <taxon>Cystobacterineae</taxon>
        <taxon>Archangiaceae</taxon>
        <taxon>Cystobacter</taxon>
    </lineage>
</organism>
<dbReference type="EMBL" id="ANAH02000005">
    <property type="protein sequence ID" value="EPX63327.1"/>
    <property type="molecule type" value="Genomic_DNA"/>
</dbReference>
<feature type="domain" description="HTH tetR-type" evidence="5">
    <location>
        <begin position="43"/>
        <end position="103"/>
    </location>
</feature>
<dbReference type="PANTHER" id="PTHR30055:SF234">
    <property type="entry name" value="HTH-TYPE TRANSCRIPTIONAL REGULATOR BETI"/>
    <property type="match status" value="1"/>
</dbReference>
<sequence length="211" mass="24307">MGFTGSSEGHVPGWPALSIQIDKRHKSCQLDLMSDEMSQDRDAQRRAAILQAALECFLQFGYAKTSLDDIARRANISRPLIYRKFKNKDDIYTAVLEDLFERRYPRAEQVLASPGSQRDKLLRVYEILLIEPWDELMGAPMAADLYEVCSRLFPQVEAKHVRLQLKLTQAILENKELSEVFMLAVEGLQSDLPTTRVLRRRLQLLVERFVP</sequence>
<evidence type="ECO:0000256" key="4">
    <source>
        <dbReference type="PROSITE-ProRule" id="PRU00335"/>
    </source>
</evidence>
<keyword evidence="7" id="KW-1185">Reference proteome</keyword>
<dbReference type="FunFam" id="1.10.10.60:FF:000141">
    <property type="entry name" value="TetR family transcriptional regulator"/>
    <property type="match status" value="1"/>
</dbReference>
<dbReference type="GO" id="GO:0003700">
    <property type="term" value="F:DNA-binding transcription factor activity"/>
    <property type="evidence" value="ECO:0007669"/>
    <property type="project" value="TreeGrafter"/>
</dbReference>
<dbReference type="SUPFAM" id="SSF46689">
    <property type="entry name" value="Homeodomain-like"/>
    <property type="match status" value="1"/>
</dbReference>
<dbReference type="AlphaFoldDB" id="S9PLG8"/>
<dbReference type="PROSITE" id="PS50977">
    <property type="entry name" value="HTH_TETR_2"/>
    <property type="match status" value="1"/>
</dbReference>
<keyword evidence="3" id="KW-0804">Transcription</keyword>
<dbReference type="InterPro" id="IPR009057">
    <property type="entry name" value="Homeodomain-like_sf"/>
</dbReference>
<dbReference type="Pfam" id="PF00440">
    <property type="entry name" value="TetR_N"/>
    <property type="match status" value="1"/>
</dbReference>
<evidence type="ECO:0000259" key="5">
    <source>
        <dbReference type="PROSITE" id="PS50977"/>
    </source>
</evidence>
<keyword evidence="1" id="KW-0805">Transcription regulation</keyword>
<dbReference type="Proteomes" id="UP000011682">
    <property type="component" value="Unassembled WGS sequence"/>
</dbReference>
<evidence type="ECO:0000256" key="1">
    <source>
        <dbReference type="ARBA" id="ARBA00023015"/>
    </source>
</evidence>
<feature type="DNA-binding region" description="H-T-H motif" evidence="4">
    <location>
        <begin position="66"/>
        <end position="85"/>
    </location>
</feature>
<evidence type="ECO:0000256" key="3">
    <source>
        <dbReference type="ARBA" id="ARBA00023163"/>
    </source>
</evidence>
<reference evidence="6" key="1">
    <citation type="submission" date="2013-05" db="EMBL/GenBank/DDBJ databases">
        <title>Genome assembly of Cystobacter fuscus DSM 2262.</title>
        <authorList>
            <person name="Sharma G."/>
            <person name="Khatri I."/>
            <person name="Kaur C."/>
            <person name="Mayilraj S."/>
            <person name="Subramanian S."/>
        </authorList>
    </citation>
    <scope>NUCLEOTIDE SEQUENCE [LARGE SCALE GENOMIC DNA]</scope>
    <source>
        <strain evidence="6">DSM 2262</strain>
    </source>
</reference>
<evidence type="ECO:0000313" key="6">
    <source>
        <dbReference type="EMBL" id="EPX63327.1"/>
    </source>
</evidence>
<dbReference type="PRINTS" id="PR00455">
    <property type="entry name" value="HTHTETR"/>
</dbReference>
<dbReference type="InterPro" id="IPR001647">
    <property type="entry name" value="HTH_TetR"/>
</dbReference>
<dbReference type="PANTHER" id="PTHR30055">
    <property type="entry name" value="HTH-TYPE TRANSCRIPTIONAL REGULATOR RUTR"/>
    <property type="match status" value="1"/>
</dbReference>
<evidence type="ECO:0000256" key="2">
    <source>
        <dbReference type="ARBA" id="ARBA00023125"/>
    </source>
</evidence>
<keyword evidence="2 4" id="KW-0238">DNA-binding</keyword>
<dbReference type="InterPro" id="IPR050109">
    <property type="entry name" value="HTH-type_TetR-like_transc_reg"/>
</dbReference>
<evidence type="ECO:0000313" key="7">
    <source>
        <dbReference type="Proteomes" id="UP000011682"/>
    </source>
</evidence>
<dbReference type="GO" id="GO:0000976">
    <property type="term" value="F:transcription cis-regulatory region binding"/>
    <property type="evidence" value="ECO:0007669"/>
    <property type="project" value="TreeGrafter"/>
</dbReference>
<comment type="caution">
    <text evidence="6">The sequence shown here is derived from an EMBL/GenBank/DDBJ whole genome shotgun (WGS) entry which is preliminary data.</text>
</comment>
<accession>S9PLG8</accession>
<proteinExistence type="predicted"/>